<dbReference type="AlphaFoldDB" id="A0A095X640"/>
<dbReference type="eggNOG" id="ENOG50341PH">
    <property type="taxonomic scope" value="Bacteria"/>
</dbReference>
<feature type="transmembrane region" description="Helical" evidence="1">
    <location>
        <begin position="6"/>
        <end position="25"/>
    </location>
</feature>
<evidence type="ECO:0008006" key="4">
    <source>
        <dbReference type="Google" id="ProtNLM"/>
    </source>
</evidence>
<evidence type="ECO:0000313" key="3">
    <source>
        <dbReference type="Proteomes" id="UP000029579"/>
    </source>
</evidence>
<dbReference type="Pfam" id="PF13630">
    <property type="entry name" value="SdpI"/>
    <property type="match status" value="1"/>
</dbReference>
<dbReference type="OrthoDB" id="1693104at2"/>
<feature type="transmembrane region" description="Helical" evidence="1">
    <location>
        <begin position="53"/>
        <end position="77"/>
    </location>
</feature>
<organism evidence="2 3">
    <name type="scientific">Anaerococcus lactolyticus S7-1-13</name>
    <dbReference type="NCBI Taxonomy" id="1284686"/>
    <lineage>
        <taxon>Bacteria</taxon>
        <taxon>Bacillati</taxon>
        <taxon>Bacillota</taxon>
        <taxon>Tissierellia</taxon>
        <taxon>Tissierellales</taxon>
        <taxon>Peptoniphilaceae</taxon>
        <taxon>Anaerococcus</taxon>
    </lineage>
</organism>
<protein>
    <recommendedName>
        <fullName evidence="4">SdpI family protein</fullName>
    </recommendedName>
</protein>
<feature type="transmembrane region" description="Helical" evidence="1">
    <location>
        <begin position="83"/>
        <end position="107"/>
    </location>
</feature>
<dbReference type="RefSeq" id="WP_037326460.1">
    <property type="nucleotide sequence ID" value="NZ_JRMW01000019.1"/>
</dbReference>
<evidence type="ECO:0000256" key="1">
    <source>
        <dbReference type="SAM" id="Phobius"/>
    </source>
</evidence>
<evidence type="ECO:0000313" key="2">
    <source>
        <dbReference type="EMBL" id="KGF05146.1"/>
    </source>
</evidence>
<proteinExistence type="predicted"/>
<reference evidence="2 3" key="1">
    <citation type="submission" date="2014-07" db="EMBL/GenBank/DDBJ databases">
        <authorList>
            <person name="McCorrison J."/>
            <person name="Sanka R."/>
            <person name="Torralba M."/>
            <person name="Gillis M."/>
            <person name="Haft D.H."/>
            <person name="Methe B."/>
            <person name="Sutton G."/>
            <person name="Nelson K.E."/>
        </authorList>
    </citation>
    <scope>NUCLEOTIDE SEQUENCE [LARGE SCALE GENOMIC DNA]</scope>
    <source>
        <strain evidence="2 3">S7-1-13</strain>
    </source>
</reference>
<gene>
    <name evidence="2" type="ORF">HMPREF1630_01700</name>
</gene>
<accession>A0A095X640</accession>
<keyword evidence="1" id="KW-0472">Membrane</keyword>
<keyword evidence="1" id="KW-0812">Transmembrane</keyword>
<dbReference type="EMBL" id="JRMW01000019">
    <property type="protein sequence ID" value="KGF05146.1"/>
    <property type="molecule type" value="Genomic_DNA"/>
</dbReference>
<sequence>MGPVIVGDLMLLIFSIYIGIFFIFFHTNHPDMSVGFHIWEACYSKDTWRFANLFAGALAIGLGVLFYGIIVPILIYLELSREILSIIIIISLLIFFLLLFGLAKLVLRKKFNLKDNS</sequence>
<comment type="caution">
    <text evidence="2">The sequence shown here is derived from an EMBL/GenBank/DDBJ whole genome shotgun (WGS) entry which is preliminary data.</text>
</comment>
<keyword evidence="1" id="KW-1133">Transmembrane helix</keyword>
<name>A0A095X640_9FIRM</name>
<dbReference type="Proteomes" id="UP000029579">
    <property type="component" value="Unassembled WGS sequence"/>
</dbReference>
<dbReference type="InterPro" id="IPR025962">
    <property type="entry name" value="SdpI/YhfL"/>
</dbReference>